<evidence type="ECO:0000256" key="1">
    <source>
        <dbReference type="SAM" id="Phobius"/>
    </source>
</evidence>
<name>A0A8H4A727_GIGMA</name>
<proteinExistence type="predicted"/>
<dbReference type="OrthoDB" id="2422304at2759"/>
<keyword evidence="3" id="KW-1185">Reference proteome</keyword>
<dbReference type="AlphaFoldDB" id="A0A8H4A727"/>
<gene>
    <name evidence="2" type="ORF">F8M41_003931</name>
</gene>
<evidence type="ECO:0000313" key="3">
    <source>
        <dbReference type="Proteomes" id="UP000439903"/>
    </source>
</evidence>
<keyword evidence="1" id="KW-1133">Transmembrane helix</keyword>
<dbReference type="Proteomes" id="UP000439903">
    <property type="component" value="Unassembled WGS sequence"/>
</dbReference>
<sequence length="150" mass="17758">MQKIILIVIVPLQLLAFSCALLILFLNFPLILFLLFLLGIIIILIRFDWFLSQRTLEEEISIQRSGPLPFEVPDCFKVRGLEEDWADLIKDGKDFRQEDWYRTHIIIAKREGITPFEHLAKFLKRVQEESDSDKYIEQEEHQCSLVDRSH</sequence>
<protein>
    <submittedName>
        <fullName evidence="2">Uncharacterized protein</fullName>
    </submittedName>
</protein>
<accession>A0A8H4A727</accession>
<comment type="caution">
    <text evidence="2">The sequence shown here is derived from an EMBL/GenBank/DDBJ whole genome shotgun (WGS) entry which is preliminary data.</text>
</comment>
<dbReference type="EMBL" id="WTPW01001353">
    <property type="protein sequence ID" value="KAF0441150.1"/>
    <property type="molecule type" value="Genomic_DNA"/>
</dbReference>
<feature type="transmembrane region" description="Helical" evidence="1">
    <location>
        <begin position="30"/>
        <end position="51"/>
    </location>
</feature>
<evidence type="ECO:0000313" key="2">
    <source>
        <dbReference type="EMBL" id="KAF0441150.1"/>
    </source>
</evidence>
<dbReference type="PROSITE" id="PS51257">
    <property type="entry name" value="PROKAR_LIPOPROTEIN"/>
    <property type="match status" value="1"/>
</dbReference>
<reference evidence="2 3" key="1">
    <citation type="journal article" date="2019" name="Environ. Microbiol.">
        <title>At the nexus of three kingdoms: the genome of the mycorrhizal fungus Gigaspora margarita provides insights into plant, endobacterial and fungal interactions.</title>
        <authorList>
            <person name="Venice F."/>
            <person name="Ghignone S."/>
            <person name="Salvioli di Fossalunga A."/>
            <person name="Amselem J."/>
            <person name="Novero M."/>
            <person name="Xianan X."/>
            <person name="Sedzielewska Toro K."/>
            <person name="Morin E."/>
            <person name="Lipzen A."/>
            <person name="Grigoriev I.V."/>
            <person name="Henrissat B."/>
            <person name="Martin F.M."/>
            <person name="Bonfante P."/>
        </authorList>
    </citation>
    <scope>NUCLEOTIDE SEQUENCE [LARGE SCALE GENOMIC DNA]</scope>
    <source>
        <strain evidence="2 3">BEG34</strain>
    </source>
</reference>
<keyword evidence="1" id="KW-0472">Membrane</keyword>
<organism evidence="2 3">
    <name type="scientific">Gigaspora margarita</name>
    <dbReference type="NCBI Taxonomy" id="4874"/>
    <lineage>
        <taxon>Eukaryota</taxon>
        <taxon>Fungi</taxon>
        <taxon>Fungi incertae sedis</taxon>
        <taxon>Mucoromycota</taxon>
        <taxon>Glomeromycotina</taxon>
        <taxon>Glomeromycetes</taxon>
        <taxon>Diversisporales</taxon>
        <taxon>Gigasporaceae</taxon>
        <taxon>Gigaspora</taxon>
    </lineage>
</organism>
<keyword evidence="1" id="KW-0812">Transmembrane</keyword>